<protein>
    <recommendedName>
        <fullName evidence="4">Disease resistance protein RPS4B/Roq1-like leucine-rich repeats domain-containing protein</fullName>
    </recommendedName>
</protein>
<keyword evidence="6" id="KW-1185">Reference proteome</keyword>
<dbReference type="SUPFAM" id="SSF52047">
    <property type="entry name" value="RNI-like"/>
    <property type="match status" value="1"/>
</dbReference>
<evidence type="ECO:0000256" key="3">
    <source>
        <dbReference type="SAM" id="MobiDB-lite"/>
    </source>
</evidence>
<feature type="region of interest" description="Disordered" evidence="3">
    <location>
        <begin position="303"/>
        <end position="330"/>
    </location>
</feature>
<dbReference type="EMBL" id="JAYMYQ010000008">
    <property type="protein sequence ID" value="KAK7315432.1"/>
    <property type="molecule type" value="Genomic_DNA"/>
</dbReference>
<dbReference type="Proteomes" id="UP001367508">
    <property type="component" value="Unassembled WGS sequence"/>
</dbReference>
<dbReference type="InterPro" id="IPR058546">
    <property type="entry name" value="RPS4B/Roq1-like_LRR"/>
</dbReference>
<sequence>MESSEYVLDFGGCNLSDESLSICLSRLPKVTSLNLSYNSITILPASIKECYHLTELHVGNCKQLRLIEEMPPNLEIFSAENCISLNSLSLSNVFCELDSQTRMILFPGNEVPKRFHHYNDGNLIEFWVPKEFPALDLCVLITDLEVGYYFFEDYLCLHVNDKWTPIPVYQTFQVHDLLMDHMLLCRLGREFIKDKLQKLLLPDQWNRVEVSVKEGTAKSIGIYVYEQENTMHNILFSRPSSLKRTCHDLYNSNSDLVLGCPPLIKKRLLSLHEKNNNIREWVSLCSPWQEPLLSNVNDGDSNSTALASAGDTINDQDGASMQTSSEKQPRNIAVPIVEENHEEVGLSDNQETFGPPNMETKEVSVNTSMDFEAINKMIQEDPMSAIERLLNGKVSVSSTISGQPEIQIPYFESLQKELKSLLTKFDLSSLISDDFHRSNICFYFEGLEKFESLQPAHRAFIQNFRNFFLNAASNYNKLNEVTNKRIQLKVEREVVSKKLQEARAKDEQMTALISSASLRVKEIVSSNEEIEAQLMKLRHEKEVFELAINECETKGKIKD</sequence>
<feature type="domain" description="Disease resistance protein RPS4B/Roq1-like leucine-rich repeats" evidence="4">
    <location>
        <begin position="7"/>
        <end position="89"/>
    </location>
</feature>
<evidence type="ECO:0000259" key="4">
    <source>
        <dbReference type="Pfam" id="PF23286"/>
    </source>
</evidence>
<comment type="caution">
    <text evidence="5">The sequence shown here is derived from an EMBL/GenBank/DDBJ whole genome shotgun (WGS) entry which is preliminary data.</text>
</comment>
<evidence type="ECO:0000256" key="2">
    <source>
        <dbReference type="SAM" id="Coils"/>
    </source>
</evidence>
<keyword evidence="1" id="KW-0611">Plant defense</keyword>
<reference evidence="5 6" key="1">
    <citation type="submission" date="2024-01" db="EMBL/GenBank/DDBJ databases">
        <title>The genomes of 5 underutilized Papilionoideae crops provide insights into root nodulation and disease resistanc.</title>
        <authorList>
            <person name="Jiang F."/>
        </authorList>
    </citation>
    <scope>NUCLEOTIDE SEQUENCE [LARGE SCALE GENOMIC DNA]</scope>
    <source>
        <strain evidence="5">LVBAO_FW01</strain>
        <tissue evidence="5">Leaves</tissue>
    </source>
</reference>
<proteinExistence type="predicted"/>
<dbReference type="AlphaFoldDB" id="A0AAN9KDJ9"/>
<feature type="coiled-coil region" evidence="2">
    <location>
        <begin position="485"/>
        <end position="554"/>
    </location>
</feature>
<keyword evidence="2" id="KW-0175">Coiled coil</keyword>
<gene>
    <name evidence="5" type="ORF">VNO77_33979</name>
</gene>
<organism evidence="5 6">
    <name type="scientific">Canavalia gladiata</name>
    <name type="common">Sword bean</name>
    <name type="synonym">Dolichos gladiatus</name>
    <dbReference type="NCBI Taxonomy" id="3824"/>
    <lineage>
        <taxon>Eukaryota</taxon>
        <taxon>Viridiplantae</taxon>
        <taxon>Streptophyta</taxon>
        <taxon>Embryophyta</taxon>
        <taxon>Tracheophyta</taxon>
        <taxon>Spermatophyta</taxon>
        <taxon>Magnoliopsida</taxon>
        <taxon>eudicotyledons</taxon>
        <taxon>Gunneridae</taxon>
        <taxon>Pentapetalae</taxon>
        <taxon>rosids</taxon>
        <taxon>fabids</taxon>
        <taxon>Fabales</taxon>
        <taxon>Fabaceae</taxon>
        <taxon>Papilionoideae</taxon>
        <taxon>50 kb inversion clade</taxon>
        <taxon>NPAAA clade</taxon>
        <taxon>indigoferoid/millettioid clade</taxon>
        <taxon>Phaseoleae</taxon>
        <taxon>Canavalia</taxon>
    </lineage>
</organism>
<dbReference type="Pfam" id="PF23286">
    <property type="entry name" value="LRR_13"/>
    <property type="match status" value="1"/>
</dbReference>
<evidence type="ECO:0000256" key="1">
    <source>
        <dbReference type="ARBA" id="ARBA00022821"/>
    </source>
</evidence>
<feature type="compositionally biased region" description="Polar residues" evidence="3">
    <location>
        <begin position="303"/>
        <end position="326"/>
    </location>
</feature>
<accession>A0AAN9KDJ9</accession>
<evidence type="ECO:0000313" key="6">
    <source>
        <dbReference type="Proteomes" id="UP001367508"/>
    </source>
</evidence>
<evidence type="ECO:0000313" key="5">
    <source>
        <dbReference type="EMBL" id="KAK7315432.1"/>
    </source>
</evidence>
<dbReference type="InterPro" id="IPR032675">
    <property type="entry name" value="LRR_dom_sf"/>
</dbReference>
<dbReference type="Gene3D" id="3.80.10.10">
    <property type="entry name" value="Ribonuclease Inhibitor"/>
    <property type="match status" value="1"/>
</dbReference>
<name>A0AAN9KDJ9_CANGL</name>